<dbReference type="InterPro" id="IPR056856">
    <property type="entry name" value="TPR_AP5Z1_C"/>
</dbReference>
<dbReference type="VEuPathDB" id="AmoebaDB:EHI8A_222710"/>
<dbReference type="Pfam" id="PF25154">
    <property type="entry name" value="TPR_AP5Z1_C"/>
    <property type="match status" value="1"/>
</dbReference>
<gene>
    <name evidence="2" type="ORF">CL6EHI_178870</name>
</gene>
<dbReference type="PANTHER" id="PTHR46488">
    <property type="entry name" value="AP-5 COMPLEX SUBUNIT ZETA-1"/>
    <property type="match status" value="1"/>
</dbReference>
<dbReference type="EMBL" id="BDEQ01000001">
    <property type="protein sequence ID" value="GAT92411.1"/>
    <property type="molecule type" value="Genomic_DNA"/>
</dbReference>
<dbReference type="PANTHER" id="PTHR46488:SF1">
    <property type="entry name" value="AP-5 COMPLEX SUBUNIT ZETA-1"/>
    <property type="match status" value="1"/>
</dbReference>
<dbReference type="VEuPathDB" id="AmoebaDB:KM1_162090"/>
<organism evidence="2 3">
    <name type="scientific">Entamoeba histolytica</name>
    <dbReference type="NCBI Taxonomy" id="5759"/>
    <lineage>
        <taxon>Eukaryota</taxon>
        <taxon>Amoebozoa</taxon>
        <taxon>Evosea</taxon>
        <taxon>Archamoebae</taxon>
        <taxon>Mastigamoebida</taxon>
        <taxon>Entamoebidae</taxon>
        <taxon>Entamoeba</taxon>
    </lineage>
</organism>
<evidence type="ECO:0000313" key="2">
    <source>
        <dbReference type="EMBL" id="GAT92411.1"/>
    </source>
</evidence>
<dbReference type="InterPro" id="IPR028222">
    <property type="entry name" value="AP5Z1"/>
</dbReference>
<evidence type="ECO:0000259" key="1">
    <source>
        <dbReference type="Pfam" id="PF25154"/>
    </source>
</evidence>
<dbReference type="AlphaFoldDB" id="A0A5K1VUR3"/>
<feature type="domain" description="AP-5 complex subunit zeta-1 C-terminal TPR" evidence="1">
    <location>
        <begin position="376"/>
        <end position="567"/>
    </location>
</feature>
<sequence length="699" mass="78971">MSRQQPLTTEGRFEQLMKMNRSKDKLLEYRRLLPILLNYGTGATPSIIKCLLNELANEKSPLLLKYIAAESLYTLPEMNLSFSGTTSDIFFIIYNLRKGFPVANHITPTNIISLLATDNKLLNNQLIPVLFAVCCREKISETEIAQVDSTITRYLQMNVTSGTLEFNPNKLSLQIQEQDGKISNTPIFTVMNISSRNLYTTHMSQHHQIVSDLIQYISKVNISVQLCETTISYVNQVMQQFLRIQNIQPVHAVIYHEMVRLLGIIAVRQPSLSHNVSSVLQSIKIQAEHIDPFVALSFLDATLMISSEFVQSNAQKVNSFITEFLVKNNGFSDILLVSETLRIIKKHSIALSTESIFFPFTAIAMHSTSIQRDVLPLLYLFIGNGNASSVLHYILDLPIIALLLTLIPPGTVDYEKKVENYQFAYNYLYRTTYEGNHLWKGEYRSKLEELLRRPERNSGRVKAATKCVPALLRVFFQAVSVRYNSESEALKIVKEIISRYDCLYPDTQFMKGVRETFISALSVMIKAAPCILSVLVAALDGLLKSADFVENSYQTEFANHLCLLVGENAHFIKPAEIEFLLAEVDPQTFEDSNYPEYLQISLLSLYCKLGQAIGQNSKVKLTLCKLIGKIDDYPMLSMRTAELYALFATPGLAEATFRNLQFDYIDVDAPLPALVSTLEASDAHPLHPFTLFVNENESN</sequence>
<dbReference type="VEuPathDB" id="AmoebaDB:EHI7A_191360"/>
<protein>
    <recommendedName>
        <fullName evidence="1">AP-5 complex subunit zeta-1 C-terminal TPR domain-containing protein</fullName>
    </recommendedName>
</protein>
<name>A0A5K1VUR3_ENTHI</name>
<dbReference type="VEuPathDB" id="AmoebaDB:EHI5A_115960"/>
<proteinExistence type="predicted"/>
<dbReference type="GO" id="GO:0044599">
    <property type="term" value="C:AP-5 adaptor complex"/>
    <property type="evidence" value="ECO:0007669"/>
    <property type="project" value="InterPro"/>
</dbReference>
<comment type="caution">
    <text evidence="2">The sequence shown here is derived from an EMBL/GenBank/DDBJ whole genome shotgun (WGS) entry which is preliminary data.</text>
</comment>
<accession>A0A5K1VUR3</accession>
<evidence type="ECO:0000313" key="3">
    <source>
        <dbReference type="Proteomes" id="UP000078387"/>
    </source>
</evidence>
<dbReference type="OMA" id="MITIMNI"/>
<dbReference type="VEuPathDB" id="AmoebaDB:EHI_178870"/>
<reference evidence="2 3" key="1">
    <citation type="submission" date="2016-05" db="EMBL/GenBank/DDBJ databases">
        <title>First whole genome sequencing of Entamoeba histolytica HM1:IMSS-clone-6.</title>
        <authorList>
            <person name="Mukherjee Avik.K."/>
            <person name="Izumyama S."/>
            <person name="Nakada-Tsukui K."/>
            <person name="Nozaki T."/>
        </authorList>
    </citation>
    <scope>NUCLEOTIDE SEQUENCE [LARGE SCALE GENOMIC DNA]</scope>
    <source>
        <strain evidence="2 3">HM1:IMSS clone 6</strain>
    </source>
</reference>
<dbReference type="Proteomes" id="UP000078387">
    <property type="component" value="Unassembled WGS sequence"/>
</dbReference>